<feature type="transmembrane region" description="Helical" evidence="2">
    <location>
        <begin position="91"/>
        <end position="112"/>
    </location>
</feature>
<dbReference type="AlphaFoldDB" id="A0A4Q2EEV8"/>
<dbReference type="OrthoDB" id="2680086at2"/>
<keyword evidence="2" id="KW-0472">Membrane</keyword>
<dbReference type="GO" id="GO:0006508">
    <property type="term" value="P:proteolysis"/>
    <property type="evidence" value="ECO:0007669"/>
    <property type="project" value="UniProtKB-KW"/>
</dbReference>
<reference evidence="4 5" key="1">
    <citation type="submission" date="2018-01" db="EMBL/GenBank/DDBJ databases">
        <title>Lactibacter flavus gen. nov., sp. nov., a novel bacterium of the family Propionibacteriaceae isolated from raw milk and dairy products.</title>
        <authorList>
            <person name="Wenning M."/>
            <person name="Breitenwieser F."/>
            <person name="Huptas C."/>
            <person name="von Neubeck M."/>
            <person name="Busse H.-J."/>
            <person name="Scherer S."/>
        </authorList>
    </citation>
    <scope>NUCLEOTIDE SEQUENCE [LARGE SCALE GENOMIC DNA]</scope>
    <source>
        <strain evidence="4 5">VG341</strain>
    </source>
</reference>
<keyword evidence="5" id="KW-1185">Reference proteome</keyword>
<evidence type="ECO:0000256" key="2">
    <source>
        <dbReference type="SAM" id="Phobius"/>
    </source>
</evidence>
<feature type="transmembrane region" description="Helical" evidence="2">
    <location>
        <begin position="251"/>
        <end position="271"/>
    </location>
</feature>
<feature type="transmembrane region" description="Helical" evidence="2">
    <location>
        <begin position="202"/>
        <end position="220"/>
    </location>
</feature>
<feature type="transmembrane region" description="Helical" evidence="2">
    <location>
        <begin position="226"/>
        <end position="244"/>
    </location>
</feature>
<dbReference type="RefSeq" id="WP_129459774.1">
    <property type="nucleotide sequence ID" value="NZ_PPCV01000013.1"/>
</dbReference>
<dbReference type="GO" id="GO:0080120">
    <property type="term" value="P:CAAX-box protein maturation"/>
    <property type="evidence" value="ECO:0007669"/>
    <property type="project" value="UniProtKB-ARBA"/>
</dbReference>
<feature type="transmembrane region" description="Helical" evidence="2">
    <location>
        <begin position="283"/>
        <end position="303"/>
    </location>
</feature>
<sequence>MMTNTSTDHAPTPARPSSSGASVLRPLAYHRLLLSPAQGTRWWRPLAVVGATVGLYLAFVLPLLILTVVAMEGTFGDRWIPTPELSDPSNPADMVVGLGMIALMVPAAALGMRWAGRAPGILHSVRRRVRWELLLRAGVVLLPLYALVNTAQFLVAPPADLAWPTVNAHTLLLYVLFVLLVPLQCAGEEYVFRGLPLQVFGTWLRSPLWGILIPVPFFVLAHGYDWVGQMDIAVFAVCLGALTWKSGGLECAIVLHTANNLTLFLLTTFSASSTLEQGAVDPILLLISLPVTLGSTAWLWWWVSRRYGVRALEPVVEVARRGATSE</sequence>
<feature type="transmembrane region" description="Helical" evidence="2">
    <location>
        <begin position="161"/>
        <end position="181"/>
    </location>
</feature>
<comment type="caution">
    <text evidence="4">The sequence shown here is derived from an EMBL/GenBank/DDBJ whole genome shotgun (WGS) entry which is preliminary data.</text>
</comment>
<evidence type="ECO:0000313" key="5">
    <source>
        <dbReference type="Proteomes" id="UP000290624"/>
    </source>
</evidence>
<dbReference type="InterPro" id="IPR003675">
    <property type="entry name" value="Rce1/LyrA-like_dom"/>
</dbReference>
<dbReference type="Proteomes" id="UP000290624">
    <property type="component" value="Unassembled WGS sequence"/>
</dbReference>
<feature type="domain" description="CAAX prenyl protease 2/Lysostaphin resistance protein A-like" evidence="3">
    <location>
        <begin position="173"/>
        <end position="261"/>
    </location>
</feature>
<keyword evidence="2" id="KW-0812">Transmembrane</keyword>
<proteinExistence type="predicted"/>
<dbReference type="GO" id="GO:0008237">
    <property type="term" value="F:metallopeptidase activity"/>
    <property type="evidence" value="ECO:0007669"/>
    <property type="project" value="UniProtKB-KW"/>
</dbReference>
<keyword evidence="4" id="KW-0482">Metalloprotease</keyword>
<feature type="transmembrane region" description="Helical" evidence="2">
    <location>
        <begin position="46"/>
        <end position="71"/>
    </location>
</feature>
<gene>
    <name evidence="4" type="ORF">C1706_13605</name>
</gene>
<feature type="region of interest" description="Disordered" evidence="1">
    <location>
        <begin position="1"/>
        <end position="21"/>
    </location>
</feature>
<protein>
    <submittedName>
        <fullName evidence="4">CPBP family intramembrane metalloprotease domain-containing protein</fullName>
    </submittedName>
</protein>
<evidence type="ECO:0000259" key="3">
    <source>
        <dbReference type="Pfam" id="PF02517"/>
    </source>
</evidence>
<keyword evidence="4" id="KW-0378">Hydrolase</keyword>
<evidence type="ECO:0000313" key="4">
    <source>
        <dbReference type="EMBL" id="RXW31116.1"/>
    </source>
</evidence>
<name>A0A4Q2EEV8_9ACTN</name>
<dbReference type="EMBL" id="PPCV01000013">
    <property type="protein sequence ID" value="RXW31116.1"/>
    <property type="molecule type" value="Genomic_DNA"/>
</dbReference>
<dbReference type="Pfam" id="PF02517">
    <property type="entry name" value="Rce1-like"/>
    <property type="match status" value="1"/>
</dbReference>
<keyword evidence="4" id="KW-0645">Protease</keyword>
<keyword evidence="2" id="KW-1133">Transmembrane helix</keyword>
<organism evidence="4 5">
    <name type="scientific">Propioniciclava flava</name>
    <dbReference type="NCBI Taxonomy" id="2072026"/>
    <lineage>
        <taxon>Bacteria</taxon>
        <taxon>Bacillati</taxon>
        <taxon>Actinomycetota</taxon>
        <taxon>Actinomycetes</taxon>
        <taxon>Propionibacteriales</taxon>
        <taxon>Propionibacteriaceae</taxon>
        <taxon>Propioniciclava</taxon>
    </lineage>
</organism>
<dbReference type="GO" id="GO:0004175">
    <property type="term" value="F:endopeptidase activity"/>
    <property type="evidence" value="ECO:0007669"/>
    <property type="project" value="UniProtKB-ARBA"/>
</dbReference>
<feature type="transmembrane region" description="Helical" evidence="2">
    <location>
        <begin position="133"/>
        <end position="155"/>
    </location>
</feature>
<accession>A0A4Q2EEV8</accession>
<evidence type="ECO:0000256" key="1">
    <source>
        <dbReference type="SAM" id="MobiDB-lite"/>
    </source>
</evidence>